<dbReference type="PANTHER" id="PTHR43757">
    <property type="entry name" value="AMINOMETHYLTRANSFERASE"/>
    <property type="match status" value="1"/>
</dbReference>
<dbReference type="EMBL" id="JADAQX010000050">
    <property type="protein sequence ID" value="KAF8822486.1"/>
    <property type="molecule type" value="Genomic_DNA"/>
</dbReference>
<dbReference type="SUPFAM" id="SSF101790">
    <property type="entry name" value="Aminomethyltransferase beta-barrel domain"/>
    <property type="match status" value="1"/>
</dbReference>
<keyword evidence="2" id="KW-0812">Transmembrane</keyword>
<keyword evidence="2" id="KW-0472">Membrane</keyword>
<accession>A0ABQ7JEQ3</accession>
<dbReference type="PIRSF" id="PIRSF006487">
    <property type="entry name" value="GcvT"/>
    <property type="match status" value="1"/>
</dbReference>
<feature type="domain" description="GCVT N-terminal" evidence="3">
    <location>
        <begin position="73"/>
        <end position="156"/>
    </location>
</feature>
<keyword evidence="5" id="KW-0808">Transferase</keyword>
<dbReference type="InterPro" id="IPR029043">
    <property type="entry name" value="GcvT/YgfZ_C"/>
</dbReference>
<dbReference type="InterPro" id="IPR027266">
    <property type="entry name" value="TrmE/GcvT-like"/>
</dbReference>
<dbReference type="Pfam" id="PF08669">
    <property type="entry name" value="GCV_T_C"/>
    <property type="match status" value="1"/>
</dbReference>
<dbReference type="Proteomes" id="UP000823046">
    <property type="component" value="Unassembled WGS sequence"/>
</dbReference>
<proteinExistence type="inferred from homology"/>
<dbReference type="InterPro" id="IPR028896">
    <property type="entry name" value="GcvT/YgfZ/DmdA"/>
</dbReference>
<dbReference type="Gene3D" id="4.10.1250.10">
    <property type="entry name" value="Aminomethyltransferase fragment"/>
    <property type="match status" value="1"/>
</dbReference>
<evidence type="ECO:0000256" key="1">
    <source>
        <dbReference type="ARBA" id="ARBA00008609"/>
    </source>
</evidence>
<evidence type="ECO:0000313" key="6">
    <source>
        <dbReference type="Proteomes" id="UP000823046"/>
    </source>
</evidence>
<dbReference type="Gene3D" id="2.40.30.110">
    <property type="entry name" value="Aminomethyltransferase beta-barrel domains"/>
    <property type="match status" value="1"/>
</dbReference>
<name>A0ABQ7JEQ3_9APIC</name>
<dbReference type="GO" id="GO:0016740">
    <property type="term" value="F:transferase activity"/>
    <property type="evidence" value="ECO:0007669"/>
    <property type="project" value="UniProtKB-KW"/>
</dbReference>
<comment type="similarity">
    <text evidence="1">Belongs to the GcvT family.</text>
</comment>
<comment type="caution">
    <text evidence="5">The sequence shown here is derived from an EMBL/GenBank/DDBJ whole genome shotgun (WGS) entry which is preliminary data.</text>
</comment>
<dbReference type="Pfam" id="PF01571">
    <property type="entry name" value="GCV_T"/>
    <property type="match status" value="1"/>
</dbReference>
<keyword evidence="2" id="KW-1133">Transmembrane helix</keyword>
<dbReference type="InterPro" id="IPR006222">
    <property type="entry name" value="GCVT_N"/>
</dbReference>
<evidence type="ECO:0000259" key="4">
    <source>
        <dbReference type="Pfam" id="PF08669"/>
    </source>
</evidence>
<reference evidence="5 6" key="1">
    <citation type="journal article" date="2020" name="bioRxiv">
        <title>Metabolic contributions of an alphaproteobacterial endosymbiont in the apicomplexan Cardiosporidium cionae.</title>
        <authorList>
            <person name="Hunter E.S."/>
            <person name="Paight C.J."/>
            <person name="Lane C.E."/>
        </authorList>
    </citation>
    <scope>NUCLEOTIDE SEQUENCE [LARGE SCALE GENOMIC DNA]</scope>
    <source>
        <strain evidence="5">ESH_2018</strain>
    </source>
</reference>
<sequence length="300" mass="33207">MRMDVDMELQKNQSLIALQGPESMDVLQNLVPSEVNLTTMPFMTGLYYAFLLYFFLFFCKYLILFSVTAITTSIDSVSDCVISRCGYTGEDGFEISVANDAVERLSRKLASHPVVKLAGLGARDSLRLESGFCLYGHDIDETTSPIEAALGWTIGKRRRLNGGFLGADTIAFQLKEGVRRKRVGLVITDKAPPKGTIWKYCYSYLLEFLERAFSVASLTRYFAIVSCTEGAKIFDSEGEEIGVATSSVFSPSLQRPIAMGYVLNAFSKVGTQIKVDVRGKMRSAEVVKMPFVAASFYKVP</sequence>
<dbReference type="Gene3D" id="3.30.1360.120">
    <property type="entry name" value="Probable tRNA modification gtpase trme, domain 1"/>
    <property type="match status" value="1"/>
</dbReference>
<dbReference type="InterPro" id="IPR013977">
    <property type="entry name" value="GcvT_C"/>
</dbReference>
<evidence type="ECO:0000259" key="3">
    <source>
        <dbReference type="Pfam" id="PF01571"/>
    </source>
</evidence>
<dbReference type="SUPFAM" id="SSF103025">
    <property type="entry name" value="Folate-binding domain"/>
    <property type="match status" value="1"/>
</dbReference>
<keyword evidence="6" id="KW-1185">Reference proteome</keyword>
<gene>
    <name evidence="5" type="ORF">IE077_003672</name>
</gene>
<evidence type="ECO:0000256" key="2">
    <source>
        <dbReference type="SAM" id="Phobius"/>
    </source>
</evidence>
<organism evidence="5 6">
    <name type="scientific">Cardiosporidium cionae</name>
    <dbReference type="NCBI Taxonomy" id="476202"/>
    <lineage>
        <taxon>Eukaryota</taxon>
        <taxon>Sar</taxon>
        <taxon>Alveolata</taxon>
        <taxon>Apicomplexa</taxon>
        <taxon>Aconoidasida</taxon>
        <taxon>Nephromycida</taxon>
        <taxon>Cardiosporidium</taxon>
    </lineage>
</organism>
<feature type="transmembrane region" description="Helical" evidence="2">
    <location>
        <begin position="46"/>
        <end position="70"/>
    </location>
</feature>
<dbReference type="PANTHER" id="PTHR43757:SF2">
    <property type="entry name" value="AMINOMETHYLTRANSFERASE, MITOCHONDRIAL"/>
    <property type="match status" value="1"/>
</dbReference>
<feature type="domain" description="Aminomethyltransferase C-terminal" evidence="4">
    <location>
        <begin position="228"/>
        <end position="292"/>
    </location>
</feature>
<evidence type="ECO:0000313" key="5">
    <source>
        <dbReference type="EMBL" id="KAF8822486.1"/>
    </source>
</evidence>
<protein>
    <submittedName>
        <fullName evidence="5">Glycine cleavage T-protein (Aminomethyl transferase) domain-containing protein</fullName>
    </submittedName>
</protein>